<dbReference type="Gene3D" id="1.10.101.10">
    <property type="entry name" value="PGBD-like superfamily/PGBD"/>
    <property type="match status" value="1"/>
</dbReference>
<feature type="region of interest" description="Disordered" evidence="1">
    <location>
        <begin position="121"/>
        <end position="219"/>
    </location>
</feature>
<comment type="caution">
    <text evidence="3">The sequence shown here is derived from an EMBL/GenBank/DDBJ whole genome shotgun (WGS) entry which is preliminary data.</text>
</comment>
<feature type="region of interest" description="Disordered" evidence="1">
    <location>
        <begin position="255"/>
        <end position="277"/>
    </location>
</feature>
<keyword evidence="4" id="KW-1185">Reference proteome</keyword>
<dbReference type="InterPro" id="IPR036365">
    <property type="entry name" value="PGBD-like_sf"/>
</dbReference>
<proteinExistence type="predicted"/>
<protein>
    <recommendedName>
        <fullName evidence="2">Peptidoglycan binding-like domain-containing protein</fullName>
    </recommendedName>
</protein>
<sequence>MSHHSEEDGVVPDDLLVRPYVVPVDRASPPTVTPWPQSGPVPVSFRVPERAPAYPAPEPDRDPDRGPGRGSGAEPGPAPLRTTGSRAHRRTDAREGGRRSPVAALALLGLGAAGVLAYLFSTPGAADPSPSDPSPGLTLAVPALPDGSADGGAPSPEGSASGAPSASSASASASPSASASAAASPSAPSASASPKAGAAASASAGQSASGTLRMGDSGEAVRDLQERLYGQGFTYVSTTGVFDSQTKRGVAQLQRDRGIKGDQPGVYGPATQAAFGG</sequence>
<reference evidence="3" key="1">
    <citation type="submission" date="2020-09" db="EMBL/GenBank/DDBJ databases">
        <title>Whole genome shotgun sequence of Streptomyces xanthophaeus NBRC 12829.</title>
        <authorList>
            <person name="Komaki H."/>
            <person name="Tamura T."/>
        </authorList>
    </citation>
    <scope>NUCLEOTIDE SEQUENCE</scope>
    <source>
        <strain evidence="3">NBRC 12829</strain>
    </source>
</reference>
<feature type="compositionally biased region" description="Basic and acidic residues" evidence="1">
    <location>
        <begin position="58"/>
        <end position="67"/>
    </location>
</feature>
<feature type="region of interest" description="Disordered" evidence="1">
    <location>
        <begin position="25"/>
        <end position="100"/>
    </location>
</feature>
<feature type="compositionally biased region" description="Low complexity" evidence="1">
    <location>
        <begin position="147"/>
        <end position="210"/>
    </location>
</feature>
<evidence type="ECO:0000313" key="4">
    <source>
        <dbReference type="Proteomes" id="UP000600026"/>
    </source>
</evidence>
<dbReference type="EMBL" id="BNEE01000004">
    <property type="protein sequence ID" value="GHI83661.1"/>
    <property type="molecule type" value="Genomic_DNA"/>
</dbReference>
<name>A0A919LBJ1_9ACTN</name>
<dbReference type="OrthoDB" id="4226197at2"/>
<evidence type="ECO:0000313" key="3">
    <source>
        <dbReference type="EMBL" id="GHI83661.1"/>
    </source>
</evidence>
<dbReference type="AlphaFoldDB" id="A0A919LBJ1"/>
<feature type="domain" description="Peptidoglycan binding-like" evidence="2">
    <location>
        <begin position="217"/>
        <end position="274"/>
    </location>
</feature>
<evidence type="ECO:0000256" key="1">
    <source>
        <dbReference type="SAM" id="MobiDB-lite"/>
    </source>
</evidence>
<accession>A0A919LBJ1</accession>
<dbReference type="SUPFAM" id="SSF47090">
    <property type="entry name" value="PGBD-like"/>
    <property type="match status" value="1"/>
</dbReference>
<dbReference type="InterPro" id="IPR036366">
    <property type="entry name" value="PGBDSf"/>
</dbReference>
<dbReference type="Proteomes" id="UP000600026">
    <property type="component" value="Unassembled WGS sequence"/>
</dbReference>
<feature type="compositionally biased region" description="Low complexity" evidence="1">
    <location>
        <begin position="121"/>
        <end position="139"/>
    </location>
</feature>
<dbReference type="Pfam" id="PF01471">
    <property type="entry name" value="PG_binding_1"/>
    <property type="match status" value="1"/>
</dbReference>
<organism evidence="3 4">
    <name type="scientific">Streptomyces xanthophaeus</name>
    <dbReference type="NCBI Taxonomy" id="67385"/>
    <lineage>
        <taxon>Bacteria</taxon>
        <taxon>Bacillati</taxon>
        <taxon>Actinomycetota</taxon>
        <taxon>Actinomycetes</taxon>
        <taxon>Kitasatosporales</taxon>
        <taxon>Streptomycetaceae</taxon>
        <taxon>Streptomyces</taxon>
    </lineage>
</organism>
<evidence type="ECO:0000259" key="2">
    <source>
        <dbReference type="Pfam" id="PF01471"/>
    </source>
</evidence>
<gene>
    <name evidence="3" type="ORF">Sxan_10250</name>
</gene>
<dbReference type="InterPro" id="IPR002477">
    <property type="entry name" value="Peptidoglycan-bd-like"/>
</dbReference>
<dbReference type="RefSeq" id="WP_051858831.1">
    <property type="nucleotide sequence ID" value="NZ_BNEE01000004.1"/>
</dbReference>